<dbReference type="GO" id="GO:0006508">
    <property type="term" value="P:proteolysis"/>
    <property type="evidence" value="ECO:0007669"/>
    <property type="project" value="InterPro"/>
</dbReference>
<dbReference type="InterPro" id="IPR003137">
    <property type="entry name" value="PA_domain"/>
</dbReference>
<evidence type="ECO:0000259" key="2">
    <source>
        <dbReference type="Pfam" id="PF02225"/>
    </source>
</evidence>
<dbReference type="Gene3D" id="3.40.630.10">
    <property type="entry name" value="Zn peptidases"/>
    <property type="match status" value="2"/>
</dbReference>
<comment type="caution">
    <text evidence="4">The sequence shown here is derived from an EMBL/GenBank/DDBJ whole genome shotgun (WGS) entry which is preliminary data.</text>
</comment>
<dbReference type="InterPro" id="IPR046450">
    <property type="entry name" value="PA_dom_sf"/>
</dbReference>
<dbReference type="RefSeq" id="WP_045033688.1">
    <property type="nucleotide sequence ID" value="NZ_JRHC01000010.1"/>
</dbReference>
<dbReference type="GO" id="GO:0008235">
    <property type="term" value="F:metalloexopeptidase activity"/>
    <property type="evidence" value="ECO:0007669"/>
    <property type="project" value="InterPro"/>
</dbReference>
<organism evidence="4 5">
    <name type="scientific">Draconibacterium sediminis</name>
    <dbReference type="NCBI Taxonomy" id="1544798"/>
    <lineage>
        <taxon>Bacteria</taxon>
        <taxon>Pseudomonadati</taxon>
        <taxon>Bacteroidota</taxon>
        <taxon>Bacteroidia</taxon>
        <taxon>Marinilabiliales</taxon>
        <taxon>Prolixibacteraceae</taxon>
        <taxon>Draconibacterium</taxon>
    </lineage>
</organism>
<dbReference type="AlphaFoldDB" id="A0A0D8J559"/>
<dbReference type="Gene3D" id="3.50.30.30">
    <property type="match status" value="1"/>
</dbReference>
<keyword evidence="1" id="KW-0732">Signal</keyword>
<evidence type="ECO:0000313" key="4">
    <source>
        <dbReference type="EMBL" id="KJF41661.1"/>
    </source>
</evidence>
<dbReference type="STRING" id="1544798.LH29_23925"/>
<feature type="domain" description="Peptidase M28" evidence="3">
    <location>
        <begin position="338"/>
        <end position="534"/>
    </location>
</feature>
<feature type="chain" id="PRO_5002330883" description="Peptidase M28 domain-containing protein" evidence="1">
    <location>
        <begin position="20"/>
        <end position="559"/>
    </location>
</feature>
<dbReference type="InterPro" id="IPR007484">
    <property type="entry name" value="Peptidase_M28"/>
</dbReference>
<reference evidence="4 5" key="1">
    <citation type="submission" date="2014-09" db="EMBL/GenBank/DDBJ databases">
        <title>Draft Genome Sequence of Draconibacterium sp. JN14CK-3.</title>
        <authorList>
            <person name="Dong C."/>
            <person name="Lai Q."/>
            <person name="Shao Z."/>
        </authorList>
    </citation>
    <scope>NUCLEOTIDE SEQUENCE [LARGE SCALE GENOMIC DNA]</scope>
    <source>
        <strain evidence="4 5">JN14CK-3</strain>
    </source>
</reference>
<dbReference type="PANTHER" id="PTHR12147">
    <property type="entry name" value="METALLOPEPTIDASE M28 FAMILY MEMBER"/>
    <property type="match status" value="1"/>
</dbReference>
<dbReference type="Proteomes" id="UP000032544">
    <property type="component" value="Unassembled WGS sequence"/>
</dbReference>
<dbReference type="OrthoDB" id="9764939at2"/>
<dbReference type="SUPFAM" id="SSF52025">
    <property type="entry name" value="PA domain"/>
    <property type="match status" value="1"/>
</dbReference>
<evidence type="ECO:0000259" key="3">
    <source>
        <dbReference type="Pfam" id="PF04389"/>
    </source>
</evidence>
<evidence type="ECO:0008006" key="6">
    <source>
        <dbReference type="Google" id="ProtNLM"/>
    </source>
</evidence>
<dbReference type="PROSITE" id="PS00018">
    <property type="entry name" value="EF_HAND_1"/>
    <property type="match status" value="1"/>
</dbReference>
<proteinExistence type="predicted"/>
<dbReference type="PANTHER" id="PTHR12147:SF26">
    <property type="entry name" value="PEPTIDASE M28 DOMAIN-CONTAINING PROTEIN"/>
    <property type="match status" value="1"/>
</dbReference>
<dbReference type="SUPFAM" id="SSF53187">
    <property type="entry name" value="Zn-dependent exopeptidases"/>
    <property type="match status" value="1"/>
</dbReference>
<feature type="domain" description="PA" evidence="2">
    <location>
        <begin position="150"/>
        <end position="240"/>
    </location>
</feature>
<feature type="signal peptide" evidence="1">
    <location>
        <begin position="1"/>
        <end position="19"/>
    </location>
</feature>
<dbReference type="Pfam" id="PF02225">
    <property type="entry name" value="PA"/>
    <property type="match status" value="1"/>
</dbReference>
<dbReference type="Pfam" id="PF04389">
    <property type="entry name" value="Peptidase_M28"/>
    <property type="match status" value="1"/>
</dbReference>
<evidence type="ECO:0000313" key="5">
    <source>
        <dbReference type="Proteomes" id="UP000032544"/>
    </source>
</evidence>
<accession>A0A0D8J559</accession>
<keyword evidence="5" id="KW-1185">Reference proteome</keyword>
<protein>
    <recommendedName>
        <fullName evidence="6">Peptidase M28 domain-containing protein</fullName>
    </recommendedName>
</protein>
<name>A0A0D8J559_9BACT</name>
<dbReference type="EMBL" id="JRHC01000010">
    <property type="protein sequence ID" value="KJF41661.1"/>
    <property type="molecule type" value="Genomic_DNA"/>
</dbReference>
<dbReference type="InterPro" id="IPR045175">
    <property type="entry name" value="M28_fam"/>
</dbReference>
<dbReference type="InterPro" id="IPR018247">
    <property type="entry name" value="EF_Hand_1_Ca_BS"/>
</dbReference>
<evidence type="ECO:0000256" key="1">
    <source>
        <dbReference type="SAM" id="SignalP"/>
    </source>
</evidence>
<gene>
    <name evidence="4" type="ORF">LH29_23925</name>
</gene>
<sequence>MKKISLFFVLFISGHLLFAQNEVEKGLEAITMESLKGQLEFLASDWTEGRAVGTKGAYMAADYIASMFQTYGVKPFGDVAFTQPSRSERMAGARPEPYYTYFQNFGLIEYEPGDEQVFSVVTSKPGSESSMDFTFKTDFYVQTGTVGQKVQAPLVFAGYGYSDEDKTYDDLKKIDVDGKIVVILQGYPGHKDTTSVAYKKYKPEGRYAAYYLERDKMKNLQDAGALAVIYISPDGNPMMGWAQNNVYRDNGGFNESDKRPNPYYGNRMSLPGKEIGGNLSTFTVSSRVVNEILSGSGIDIEKFEEKAATDMEPASKILGGKSVAFKTTVNSNVVNARNVVGYIEGENKDEFIVVGGHYDHLGKVDGIIYNGADDNASGTVGVMEIAKAFMATGKKPEKSVVFAAWTGEEKGLFGSNYFVRDAKEKEMNVVLNLNYDMIARNPEGDSLGNQAHMVYTEANTLIGETTKKNIEDFDINLDLELRPSERPGGGSDHAPFAQEDIPIFYFMAAMHPDYHQPSDELSKINWEKMQNIIKVGFLNTWKFANSDDWKKTTVKPKAE</sequence>